<dbReference type="AlphaFoldDB" id="A0A7C8HZE0"/>
<reference evidence="1 2" key="1">
    <citation type="submission" date="2020-01" db="EMBL/GenBank/DDBJ databases">
        <authorList>
            <consortium name="DOE Joint Genome Institute"/>
            <person name="Haridas S."/>
            <person name="Albert R."/>
            <person name="Binder M."/>
            <person name="Bloem J."/>
            <person name="Labutti K."/>
            <person name="Salamov A."/>
            <person name="Andreopoulos B."/>
            <person name="Baker S.E."/>
            <person name="Barry K."/>
            <person name="Bills G."/>
            <person name="Bluhm B.H."/>
            <person name="Cannon C."/>
            <person name="Castanera R."/>
            <person name="Culley D.E."/>
            <person name="Daum C."/>
            <person name="Ezra D."/>
            <person name="Gonzalez J.B."/>
            <person name="Henrissat B."/>
            <person name="Kuo A."/>
            <person name="Liang C."/>
            <person name="Lipzen A."/>
            <person name="Lutzoni F."/>
            <person name="Magnuson J."/>
            <person name="Mondo S."/>
            <person name="Nolan M."/>
            <person name="Ohm R."/>
            <person name="Pangilinan J."/>
            <person name="Park H.-J.H."/>
            <person name="Ramirez L."/>
            <person name="Alfaro M."/>
            <person name="Sun H."/>
            <person name="Tritt A."/>
            <person name="Yoshinaga Y."/>
            <person name="Zwiers L.-H.L."/>
            <person name="Turgeon B.G."/>
            <person name="Goodwin S.B."/>
            <person name="Spatafora J.W."/>
            <person name="Crous P.W."/>
            <person name="Grigoriev I.V."/>
        </authorList>
    </citation>
    <scope>NUCLEOTIDE SEQUENCE [LARGE SCALE GENOMIC DNA]</scope>
    <source>
        <strain evidence="1 2">CBS 611.86</strain>
    </source>
</reference>
<dbReference type="Proteomes" id="UP000481861">
    <property type="component" value="Unassembled WGS sequence"/>
</dbReference>
<gene>
    <name evidence="1" type="ORF">BDV95DRAFT_612022</name>
</gene>
<name>A0A7C8HZE0_9PLEO</name>
<proteinExistence type="predicted"/>
<accession>A0A7C8HZE0</accession>
<sequence>MVSTAPASDSTVTILHLRFSVIAKDNEGQTNEVHFEPLFAQLPRTDPNEVVPCKCFRTMVELEKAAKKNHTGRLEAANAKARELGHKQTGTGHVYYAKPVYSYTAKQSTPRQARRPNNERYKTDFSQFVPAERIRTMAEWEEAQKNKRKTVKTKKLLMNILNAAKFSRR</sequence>
<dbReference type="EMBL" id="JAADJZ010000029">
    <property type="protein sequence ID" value="KAF2866154.1"/>
    <property type="molecule type" value="Genomic_DNA"/>
</dbReference>
<keyword evidence="2" id="KW-1185">Reference proteome</keyword>
<comment type="caution">
    <text evidence="1">The sequence shown here is derived from an EMBL/GenBank/DDBJ whole genome shotgun (WGS) entry which is preliminary data.</text>
</comment>
<evidence type="ECO:0000313" key="1">
    <source>
        <dbReference type="EMBL" id="KAF2866154.1"/>
    </source>
</evidence>
<organism evidence="1 2">
    <name type="scientific">Massariosphaeria phaeospora</name>
    <dbReference type="NCBI Taxonomy" id="100035"/>
    <lineage>
        <taxon>Eukaryota</taxon>
        <taxon>Fungi</taxon>
        <taxon>Dikarya</taxon>
        <taxon>Ascomycota</taxon>
        <taxon>Pezizomycotina</taxon>
        <taxon>Dothideomycetes</taxon>
        <taxon>Pleosporomycetidae</taxon>
        <taxon>Pleosporales</taxon>
        <taxon>Pleosporales incertae sedis</taxon>
        <taxon>Massariosphaeria</taxon>
    </lineage>
</organism>
<evidence type="ECO:0000313" key="2">
    <source>
        <dbReference type="Proteomes" id="UP000481861"/>
    </source>
</evidence>
<protein>
    <submittedName>
        <fullName evidence="1">Uncharacterized protein</fullName>
    </submittedName>
</protein>